<reference evidence="1 2" key="1">
    <citation type="submission" date="2018-04" db="EMBL/GenBank/DDBJ databases">
        <title>Genomic Encyclopedia of Archaeal and Bacterial Type Strains, Phase II (KMG-II): from individual species to whole genera.</title>
        <authorList>
            <person name="Goeker M."/>
        </authorList>
    </citation>
    <scope>NUCLEOTIDE SEQUENCE [LARGE SCALE GENOMIC DNA]</scope>
    <source>
        <strain evidence="1 2">DSM 25731</strain>
    </source>
</reference>
<gene>
    <name evidence="1" type="ORF">C8N46_109138</name>
</gene>
<name>A0A2T6BU09_9FLAO</name>
<evidence type="ECO:0000313" key="1">
    <source>
        <dbReference type="EMBL" id="PTX59549.1"/>
    </source>
</evidence>
<protein>
    <submittedName>
        <fullName evidence="1">Uncharacterized protein</fullName>
    </submittedName>
</protein>
<evidence type="ECO:0000313" key="2">
    <source>
        <dbReference type="Proteomes" id="UP000244090"/>
    </source>
</evidence>
<dbReference type="AlphaFoldDB" id="A0A2T6BU09"/>
<comment type="caution">
    <text evidence="1">The sequence shown here is derived from an EMBL/GenBank/DDBJ whole genome shotgun (WGS) entry which is preliminary data.</text>
</comment>
<organism evidence="1 2">
    <name type="scientific">Kordia periserrulae</name>
    <dbReference type="NCBI Taxonomy" id="701523"/>
    <lineage>
        <taxon>Bacteria</taxon>
        <taxon>Pseudomonadati</taxon>
        <taxon>Bacteroidota</taxon>
        <taxon>Flavobacteriia</taxon>
        <taxon>Flavobacteriales</taxon>
        <taxon>Flavobacteriaceae</taxon>
        <taxon>Kordia</taxon>
    </lineage>
</organism>
<dbReference type="OrthoDB" id="1453374at2"/>
<sequence>MKKKNLSNLKLRKNIISKLNDSYKVIGGEEKSERRTNCEQCPQTGTCDNTCPCLPEPQPQTQVQTCGLFCSLNIACYI</sequence>
<dbReference type="RefSeq" id="WP_146169869.1">
    <property type="nucleotide sequence ID" value="NZ_QBKT01000009.1"/>
</dbReference>
<dbReference type="EMBL" id="QBKT01000009">
    <property type="protein sequence ID" value="PTX59549.1"/>
    <property type="molecule type" value="Genomic_DNA"/>
</dbReference>
<dbReference type="Proteomes" id="UP000244090">
    <property type="component" value="Unassembled WGS sequence"/>
</dbReference>
<accession>A0A2T6BU09</accession>
<proteinExistence type="predicted"/>
<keyword evidence="2" id="KW-1185">Reference proteome</keyword>